<accession>A0A1C0YK08</accession>
<dbReference type="InterPro" id="IPR020908">
    <property type="entry name" value="UPF0738"/>
</dbReference>
<dbReference type="RefSeq" id="WP_066543006.1">
    <property type="nucleotide sequence ID" value="NZ_MASJ01000003.1"/>
</dbReference>
<dbReference type="Proteomes" id="UP000093199">
    <property type="component" value="Unassembled WGS sequence"/>
</dbReference>
<protein>
    <submittedName>
        <fullName evidence="1">Uncharacterized protein</fullName>
    </submittedName>
</protein>
<dbReference type="STRING" id="33978.A6M13_09185"/>
<reference evidence="1 2" key="1">
    <citation type="submission" date="2016-07" db="EMBL/GenBank/DDBJ databases">
        <title>Caryophanon tenue genome sequencing.</title>
        <authorList>
            <person name="Verma A."/>
            <person name="Pal Y."/>
            <person name="Krishnamurthi S."/>
        </authorList>
    </citation>
    <scope>NUCLEOTIDE SEQUENCE [LARGE SCALE GENOMIC DNA]</scope>
    <source>
        <strain evidence="1 2">DSM 14152</strain>
    </source>
</reference>
<dbReference type="OrthoDB" id="2966478at2"/>
<gene>
    <name evidence="1" type="ORF">A6M13_09185</name>
</gene>
<evidence type="ECO:0000313" key="2">
    <source>
        <dbReference type="Proteomes" id="UP000093199"/>
    </source>
</evidence>
<proteinExistence type="predicted"/>
<dbReference type="EMBL" id="MASJ01000003">
    <property type="protein sequence ID" value="OCS87474.1"/>
    <property type="molecule type" value="Genomic_DNA"/>
</dbReference>
<dbReference type="Pfam" id="PF19785">
    <property type="entry name" value="UPF0738"/>
    <property type="match status" value="1"/>
</dbReference>
<comment type="caution">
    <text evidence="1">The sequence shown here is derived from an EMBL/GenBank/DDBJ whole genome shotgun (WGS) entry which is preliminary data.</text>
</comment>
<keyword evidence="2" id="KW-1185">Reference proteome</keyword>
<name>A0A1C0YK08_9BACL</name>
<sequence length="127" mass="14540">MRNQFTVSIADETSLIFSLNEKIEHDKMNPAGQLIVDSDNPAFVYLVDLPVGYGYIRFEPTVWPALVQVLERQQDPQLQFAEQVMLLPQFFEELHMLVYNIEGNGNYGNVFVEAVEQTFASILQQAQ</sequence>
<evidence type="ECO:0000313" key="1">
    <source>
        <dbReference type="EMBL" id="OCS87474.1"/>
    </source>
</evidence>
<dbReference type="AlphaFoldDB" id="A0A1C0YK08"/>
<organism evidence="1 2">
    <name type="scientific">Caryophanon tenue</name>
    <dbReference type="NCBI Taxonomy" id="33978"/>
    <lineage>
        <taxon>Bacteria</taxon>
        <taxon>Bacillati</taxon>
        <taxon>Bacillota</taxon>
        <taxon>Bacilli</taxon>
        <taxon>Bacillales</taxon>
        <taxon>Caryophanaceae</taxon>
        <taxon>Caryophanon</taxon>
    </lineage>
</organism>